<organism evidence="3 4">
    <name type="scientific">Sparus aurata</name>
    <name type="common">Gilthead sea bream</name>
    <dbReference type="NCBI Taxonomy" id="8175"/>
    <lineage>
        <taxon>Eukaryota</taxon>
        <taxon>Metazoa</taxon>
        <taxon>Chordata</taxon>
        <taxon>Craniata</taxon>
        <taxon>Vertebrata</taxon>
        <taxon>Euteleostomi</taxon>
        <taxon>Actinopterygii</taxon>
        <taxon>Neopterygii</taxon>
        <taxon>Teleostei</taxon>
        <taxon>Neoteleostei</taxon>
        <taxon>Acanthomorphata</taxon>
        <taxon>Eupercaria</taxon>
        <taxon>Spariformes</taxon>
        <taxon>Sparidae</taxon>
        <taxon>Sparus</taxon>
    </lineage>
</organism>
<feature type="region of interest" description="Disordered" evidence="1">
    <location>
        <begin position="2459"/>
        <end position="2479"/>
    </location>
</feature>
<dbReference type="OMA" id="EICELMH"/>
<dbReference type="SMART" id="SM00228">
    <property type="entry name" value="PDZ"/>
    <property type="match status" value="7"/>
</dbReference>
<dbReference type="CDD" id="cd23061">
    <property type="entry name" value="PDZ1_PDZD2-like"/>
    <property type="match status" value="1"/>
</dbReference>
<feature type="domain" description="PDZ" evidence="2">
    <location>
        <begin position="375"/>
        <end position="460"/>
    </location>
</feature>
<dbReference type="CDD" id="cd06758">
    <property type="entry name" value="PDZ2_PDZD2-like"/>
    <property type="match status" value="1"/>
</dbReference>
<dbReference type="PROSITE" id="PS50106">
    <property type="entry name" value="PDZ"/>
    <property type="match status" value="7"/>
</dbReference>
<feature type="domain" description="PDZ" evidence="2">
    <location>
        <begin position="764"/>
        <end position="838"/>
    </location>
</feature>
<feature type="compositionally biased region" description="Polar residues" evidence="1">
    <location>
        <begin position="944"/>
        <end position="965"/>
    </location>
</feature>
<feature type="compositionally biased region" description="Low complexity" evidence="1">
    <location>
        <begin position="1672"/>
        <end position="1684"/>
    </location>
</feature>
<feature type="region of interest" description="Disordered" evidence="1">
    <location>
        <begin position="1746"/>
        <end position="1780"/>
    </location>
</feature>
<dbReference type="SUPFAM" id="SSF50156">
    <property type="entry name" value="PDZ domain-like"/>
    <property type="match status" value="7"/>
</dbReference>
<dbReference type="GeneTree" id="ENSGT00940000157749"/>
<dbReference type="Pfam" id="PF00595">
    <property type="entry name" value="PDZ"/>
    <property type="match status" value="5"/>
</dbReference>
<feature type="domain" description="PDZ" evidence="2">
    <location>
        <begin position="2379"/>
        <end position="2464"/>
    </location>
</feature>
<feature type="region of interest" description="Disordered" evidence="1">
    <location>
        <begin position="868"/>
        <end position="897"/>
    </location>
</feature>
<dbReference type="Proteomes" id="UP000472265">
    <property type="component" value="Chromosome 5"/>
</dbReference>
<dbReference type="CDD" id="cd06763">
    <property type="entry name" value="PDZ7_PDZD2-PDZ4_hPro-IL-16-like"/>
    <property type="match status" value="1"/>
</dbReference>
<feature type="region of interest" description="Disordered" evidence="1">
    <location>
        <begin position="944"/>
        <end position="972"/>
    </location>
</feature>
<feature type="region of interest" description="Disordered" evidence="1">
    <location>
        <begin position="2179"/>
        <end position="2202"/>
    </location>
</feature>
<evidence type="ECO:0000313" key="4">
    <source>
        <dbReference type="Proteomes" id="UP000472265"/>
    </source>
</evidence>
<name>A0A671VCT8_SPAAU</name>
<dbReference type="RefSeq" id="XP_030273669.1">
    <property type="nucleotide sequence ID" value="XM_030417809.1"/>
</dbReference>
<feature type="compositionally biased region" description="Polar residues" evidence="1">
    <location>
        <begin position="875"/>
        <end position="885"/>
    </location>
</feature>
<proteinExistence type="predicted"/>
<dbReference type="GeneID" id="115582079"/>
<protein>
    <submittedName>
        <fullName evidence="3">PDZ domain containing 2</fullName>
    </submittedName>
</protein>
<feature type="domain" description="PDZ" evidence="2">
    <location>
        <begin position="1226"/>
        <end position="1314"/>
    </location>
</feature>
<dbReference type="Gene3D" id="2.30.42.10">
    <property type="match status" value="7"/>
</dbReference>
<feature type="domain" description="PDZ" evidence="2">
    <location>
        <begin position="2253"/>
        <end position="2325"/>
    </location>
</feature>
<accession>A0A671VCT8</accession>
<feature type="region of interest" description="Disordered" evidence="1">
    <location>
        <begin position="1176"/>
        <end position="1216"/>
    </location>
</feature>
<sequence>MPITQENALNILPLLEDWPRAQTTRSQQDHDLNNDHCGYKLVDSCQNGEGDSMCSRSSFNSLNVEDMSLCLAAIQKLVEYIKFNFIEGDTTPLTSLSSCKEGLDVEVHAVSLSKDEGDTTEFGLSFGNIPIFGDPDRRKKGGPRRRRDQGPIMDVGCIWVTEVKKRSPAARCGGIKLRDELLSLNGQLMVGVDVSGASYLADQCWSGGCIYLIMLRRVKRKAPPPPHNVNDIVNSPVIRESCGDQLQDRAATEFSDSSVNCKRTRKFGVISRSPFNQDNRNIADSELQSYYNGDNSPVPTDAEISTQGEDSGCILSNHTPTKESPGSFSQMGTSLHSGGTATLPARCHSQLLECKIDSFSSESSSQARGGNYIWKMHMVKGQEGLGIQITGGRGSKRSPHGIIIAHVEEGGAIHRDGRLQAGDELLMINGQSLVGLTHQEAVSILRSTTGLVQLVVASREESDVGFERFPSTSLPDLVSTCNSTSFLSQTAPPASPQTSNCSTSLHYPYLLPNLENPEDQSQGEAPKGSCCSPTPVKLCNRSQGENSRLESVGEDDELFVENGVSSCVMEKPPPGRRKHSLPQQLDTAGVRQEYQIIKKSARSLSTIQVESPWRLAQPSIISSIVLMKGQGKGLGFSIVGGQDSARGQMGIFVKTIFPHGAAAADGRLKEGDEILEVNGESLQGLTHQQAIQTFKQLKKGVVTLTIRTRLRSPSLTPCPTPTLLSRSSSPNSNNSGGTPVPSGYEEADSRRGPGPGPKDCIIMEVTLNKEPGVGLGIGVCFLTLENSAPGIYIHSLALGSVAKMDGRLSRGDQILEVDSVSLRHAALSEAYAILSECGPGPVNLIISRHPNPKVSEQDMDHIIARSTHKDKMSKTRASSCKSPYQTMKDRQGDGSPALSWTMKRFLEPASRQGSLSSETELSQFFTPDVSSHSFLSESMLMGSNSDETLHQQSCSTSMEENTSQPHDAENGPVCSASQDKIAVHLNHHVEAACQPVAVSSPTTVRSPLLRQRPVMRFDQELSDDDPDNAGNTGLFHSPTKSDSIISKTDSAAVIATSSLDADSEDGGDLQRCGSNDVVKPLSDSLSQCEEGITNKTESLGSESPITPTHCPFDHKTGVRSELNNLTISSINYTNQDDGQFESKRSPKLEHKAVTRVKSMMSIEAPNLPQLQKSKIDEPSAGLTPSQLPSDATQCGKKPKTAGGLAPHQHYKKGDASEPVGGCTIHAVTLWRSEEESFGLDLEITSSPLKVVITGLKPGGAAERSHFQESTSKLCPGDEIVKIGEKLVCSSHYQEIGKLMLNLPMTLSLEVKRPFSAVDRLSSLTVSTRLNPARSAQATSVEGQVLNAKSAVSTHTTQTDQDFQIPITNIDDILSEGNFHDDENTHTRSAYKTSCNEPIPYCSNQNTVTVSEKASIPVVTQSSPLDCSILDAGNERDSILPVETTHINYLKENSTAFVNGSSQESPNVGSKCMYPLGDESDSNSDSITDSSVMVSKMAGGGSLPEPSSDDEELEFCYCDAQQPDAGRHSHLGQSTNGSSHVQHACSQNTNLDQTFDMLQVSSDVSLTHIANSVTTTQCSGLSHSLGDFSAEQLCPFSNCKIPVSPVESQIDSVIPSCDKVKECMASSPKSLSIYRSPSPPGTNTVTQGFIANLNADASLTLNLLKHLNTQTPNSSSVESNNSGLSFGRSDRRESASLKEKVLECSNHLSSHATPLLKKTPGLKLLDDSDSVPCNNFKLQLATQNRPNISAPKLKGLSIKSKNKPQEDPLQTPTENGSTVPTNINASLSQSTKLPSMTSISHFSENQPSVNSCLALPKVSDRNQVTSEPGPSGGTLKTAQLSTEKDITFGSKAIAKSQGQSHPLATERTFIEVRLSCLSASSAPVLARNKTVHSKASKPTQGGTDLRLAPMLSPASSTVERTNGMSSNTVGSSLCSTQATHSTTSYGSKPCTTVEALQSSTSRVYIKTMERRSFSTDNALSANYYPFSVQHKIKSFENLANFDKPVTKNSDIQSYALAYRASLNQRIAGYMSLVNTIDCQAQQNNFSSFTETLIPTTPCPSPLGKSTSSIALINLEHPHSSCNTTPLTEDNCGAKTDGITQETSQVLWRKHSKLSCNKLRNLRAISMPELEKLYREDLTRGHGAAADKTEPDIHPNRLQKASVMETVPPSATLTKVDVNRVSKGDHGSTEETTQGTPETHRQQPGWSISLNELTSSPVSQCKLQTLLSSVTCKSYTLALLQEAKALSEVDGNTHLVVLSKDEGSGLGFSIAGGVDLEKKSITVHRVFTKGAASLEGTIQKGDRIISINGTNLEGKTHGEAVSCLHQARLSSQALVVIWRDKDSELSVSGKQDSATQPKGVFSVRKTPSMAGVDVAPDGAFTVELQKSSAGLGFSLEGGKSSSHGDRPLIVKHIFKGGAAEMSGLIEVGDEVMSINGCSLEGLMHHDACKIIRSTNNGPNHLLIRKPLPDSNEQRQKLPERG</sequence>
<feature type="domain" description="PDZ" evidence="2">
    <location>
        <begin position="109"/>
        <end position="199"/>
    </location>
</feature>
<dbReference type="OrthoDB" id="42382at2759"/>
<feature type="region of interest" description="Disordered" evidence="1">
    <location>
        <begin position="1019"/>
        <end position="1042"/>
    </location>
</feature>
<evidence type="ECO:0000256" key="1">
    <source>
        <dbReference type="SAM" id="MobiDB-lite"/>
    </source>
</evidence>
<dbReference type="PANTHER" id="PTHR11324">
    <property type="entry name" value="IL16-RELATED"/>
    <property type="match status" value="1"/>
</dbReference>
<feature type="compositionally biased region" description="Polar residues" evidence="1">
    <location>
        <begin position="1767"/>
        <end position="1780"/>
    </location>
</feature>
<feature type="compositionally biased region" description="Polar residues" evidence="1">
    <location>
        <begin position="1457"/>
        <end position="1467"/>
    </location>
</feature>
<dbReference type="CDD" id="cd06759">
    <property type="entry name" value="PDZ3_PDZD2-PDZ1_hPro-IL-16-like"/>
    <property type="match status" value="1"/>
</dbReference>
<feature type="region of interest" description="Disordered" evidence="1">
    <location>
        <begin position="1669"/>
        <end position="1691"/>
    </location>
</feature>
<feature type="region of interest" description="Disordered" evidence="1">
    <location>
        <begin position="318"/>
        <end position="337"/>
    </location>
</feature>
<dbReference type="CDD" id="cd06760">
    <property type="entry name" value="PDZ4_PDZD2-PDZ2_hPro-IL-16-like"/>
    <property type="match status" value="1"/>
</dbReference>
<feature type="region of interest" description="Disordered" evidence="1">
    <location>
        <begin position="1888"/>
        <end position="1907"/>
    </location>
</feature>
<feature type="region of interest" description="Disordered" evidence="1">
    <location>
        <begin position="1457"/>
        <end position="1487"/>
    </location>
</feature>
<keyword evidence="4" id="KW-1185">Reference proteome</keyword>
<gene>
    <name evidence="3" type="primary">pdzd2</name>
</gene>
<feature type="region of interest" description="Disordered" evidence="1">
    <location>
        <begin position="512"/>
        <end position="531"/>
    </location>
</feature>
<dbReference type="InterPro" id="IPR036034">
    <property type="entry name" value="PDZ_sf"/>
</dbReference>
<reference evidence="3" key="3">
    <citation type="submission" date="2025-09" db="UniProtKB">
        <authorList>
            <consortium name="Ensembl"/>
        </authorList>
    </citation>
    <scope>IDENTIFICATION</scope>
</reference>
<dbReference type="Ensembl" id="ENSSAUT00010025552.1">
    <property type="protein sequence ID" value="ENSSAUP00010024185.1"/>
    <property type="gene ID" value="ENSSAUG00010010618.1"/>
</dbReference>
<evidence type="ECO:0000259" key="2">
    <source>
        <dbReference type="PROSITE" id="PS50106"/>
    </source>
</evidence>
<dbReference type="CTD" id="23037"/>
<feature type="compositionally biased region" description="Polar residues" evidence="1">
    <location>
        <begin position="2188"/>
        <end position="2202"/>
    </location>
</feature>
<feature type="region of interest" description="Disordered" evidence="1">
    <location>
        <begin position="713"/>
        <end position="757"/>
    </location>
</feature>
<feature type="domain" description="PDZ" evidence="2">
    <location>
        <begin position="623"/>
        <end position="709"/>
    </location>
</feature>
<dbReference type="InterPro" id="IPR001478">
    <property type="entry name" value="PDZ"/>
</dbReference>
<dbReference type="InParanoid" id="A0A671VCT8"/>
<dbReference type="RefSeq" id="XP_030273668.1">
    <property type="nucleotide sequence ID" value="XM_030417808.1"/>
</dbReference>
<dbReference type="CDD" id="cd06762">
    <property type="entry name" value="PDZ6_PDZD2-PDZ3_hPro-IL-16-like"/>
    <property type="match status" value="1"/>
</dbReference>
<dbReference type="FunFam" id="2.30.42.10:FF:000127">
    <property type="entry name" value="Pro-interleukin-16"/>
    <property type="match status" value="1"/>
</dbReference>
<evidence type="ECO:0000313" key="3">
    <source>
        <dbReference type="Ensembl" id="ENSSAUP00010024185.1"/>
    </source>
</evidence>
<feature type="compositionally biased region" description="Polar residues" evidence="1">
    <location>
        <begin position="1182"/>
        <end position="1192"/>
    </location>
</feature>
<reference evidence="3" key="2">
    <citation type="submission" date="2025-08" db="UniProtKB">
        <authorList>
            <consortium name="Ensembl"/>
        </authorList>
    </citation>
    <scope>IDENTIFICATION</scope>
</reference>
<feature type="compositionally biased region" description="Low complexity" evidence="1">
    <location>
        <begin position="713"/>
        <end position="743"/>
    </location>
</feature>
<feature type="compositionally biased region" description="Basic and acidic residues" evidence="1">
    <location>
        <begin position="2469"/>
        <end position="2479"/>
    </location>
</feature>
<dbReference type="PANTHER" id="PTHR11324:SF16">
    <property type="entry name" value="PDZ DOMAIN-CONTAINING PROTEIN 2"/>
    <property type="match status" value="1"/>
</dbReference>
<reference evidence="3" key="1">
    <citation type="submission" date="2021-04" db="EMBL/GenBank/DDBJ databases">
        <authorList>
            <consortium name="Wellcome Sanger Institute Data Sharing"/>
        </authorList>
    </citation>
    <scope>NUCLEOTIDE SEQUENCE [LARGE SCALE GENOMIC DNA]</scope>
</reference>